<evidence type="ECO:0000313" key="15">
    <source>
        <dbReference type="Proteomes" id="UP000515472"/>
    </source>
</evidence>
<sequence length="231" mass="25177">MSFSLRKLLICLLLLTALLSGCATAPKPLTGLVPGRTVQTVQSSISITVSAGAQSTGGRGYLIYQAPSLFHLALLTPFGQTVLEAFSENDRFTCILPDRRLAYTGLVSELPENSILKSVELLKWVMAPVPFPVPAPNPGETVQISGVRYHFDQDGLVERKVSSEGEQVFYREYQGVEGVAFPTSVEVQNRYGAKVRIVFDEPQLNAPVEESILRPDLTGLQVLPLADFKGL</sequence>
<dbReference type="Proteomes" id="UP000515472">
    <property type="component" value="Chromosome"/>
</dbReference>
<evidence type="ECO:0000256" key="8">
    <source>
        <dbReference type="ARBA" id="ARBA00023136"/>
    </source>
</evidence>
<keyword evidence="9" id="KW-0564">Palmitate</keyword>
<evidence type="ECO:0000256" key="2">
    <source>
        <dbReference type="ARBA" id="ARBA00009696"/>
    </source>
</evidence>
<keyword evidence="7" id="KW-0653">Protein transport</keyword>
<dbReference type="GO" id="GO:0009279">
    <property type="term" value="C:cell outer membrane"/>
    <property type="evidence" value="ECO:0007669"/>
    <property type="project" value="UniProtKB-SubCell"/>
</dbReference>
<dbReference type="InterPro" id="IPR004565">
    <property type="entry name" value="OM_lipoprot_LolB"/>
</dbReference>
<dbReference type="EMBL" id="AP023213">
    <property type="protein sequence ID" value="BCO11392.1"/>
    <property type="molecule type" value="Genomic_DNA"/>
</dbReference>
<keyword evidence="15" id="KW-1185">Reference proteome</keyword>
<organism evidence="14 15">
    <name type="scientific">Citrifermentans bremense</name>
    <dbReference type="NCBI Taxonomy" id="60035"/>
    <lineage>
        <taxon>Bacteria</taxon>
        <taxon>Pseudomonadati</taxon>
        <taxon>Thermodesulfobacteriota</taxon>
        <taxon>Desulfuromonadia</taxon>
        <taxon>Geobacterales</taxon>
        <taxon>Geobacteraceae</taxon>
        <taxon>Citrifermentans</taxon>
    </lineage>
</organism>
<keyword evidence="6 13" id="KW-0732">Signal</keyword>
<dbReference type="AlphaFoldDB" id="A0A7R7FTH3"/>
<reference evidence="14 15" key="1">
    <citation type="submission" date="2020-06" db="EMBL/GenBank/DDBJ databases">
        <title>Interaction of electrochemicaly active bacteria, Geobacter bremensis R4 on different carbon anode.</title>
        <authorList>
            <person name="Meng L."/>
            <person name="Yoshida N."/>
        </authorList>
    </citation>
    <scope>NUCLEOTIDE SEQUENCE [LARGE SCALE GENOMIC DNA]</scope>
    <source>
        <strain evidence="14 15">R4</strain>
    </source>
</reference>
<evidence type="ECO:0000256" key="9">
    <source>
        <dbReference type="ARBA" id="ARBA00023139"/>
    </source>
</evidence>
<dbReference type="Gene3D" id="2.50.20.10">
    <property type="entry name" value="Lipoprotein localisation LolA/LolB/LppX"/>
    <property type="match status" value="1"/>
</dbReference>
<keyword evidence="11" id="KW-0998">Cell outer membrane</keyword>
<evidence type="ECO:0000256" key="12">
    <source>
        <dbReference type="ARBA" id="ARBA00023288"/>
    </source>
</evidence>
<comment type="subcellular location">
    <subcellularLocation>
        <location evidence="1">Cell outer membrane</location>
    </subcellularLocation>
</comment>
<dbReference type="Pfam" id="PF03550">
    <property type="entry name" value="LolB"/>
    <property type="match status" value="1"/>
</dbReference>
<evidence type="ECO:0000256" key="3">
    <source>
        <dbReference type="ARBA" id="ARBA00011245"/>
    </source>
</evidence>
<keyword evidence="10" id="KW-0143">Chaperone</keyword>
<feature type="chain" id="PRO_5030909873" description="Outer-membrane lipoprotein LolB" evidence="13">
    <location>
        <begin position="26"/>
        <end position="231"/>
    </location>
</feature>
<proteinExistence type="inferred from homology"/>
<evidence type="ECO:0000256" key="4">
    <source>
        <dbReference type="ARBA" id="ARBA00016202"/>
    </source>
</evidence>
<protein>
    <recommendedName>
        <fullName evidence="4">Outer-membrane lipoprotein LolB</fullName>
    </recommendedName>
</protein>
<accession>A0A7R7FTH3</accession>
<evidence type="ECO:0000256" key="1">
    <source>
        <dbReference type="ARBA" id="ARBA00004442"/>
    </source>
</evidence>
<evidence type="ECO:0000256" key="10">
    <source>
        <dbReference type="ARBA" id="ARBA00023186"/>
    </source>
</evidence>
<evidence type="ECO:0000256" key="7">
    <source>
        <dbReference type="ARBA" id="ARBA00022927"/>
    </source>
</evidence>
<dbReference type="PROSITE" id="PS51257">
    <property type="entry name" value="PROKAR_LIPOPROTEIN"/>
    <property type="match status" value="1"/>
</dbReference>
<evidence type="ECO:0000256" key="11">
    <source>
        <dbReference type="ARBA" id="ARBA00023237"/>
    </source>
</evidence>
<comment type="subunit">
    <text evidence="3">Monomer.</text>
</comment>
<keyword evidence="12" id="KW-0449">Lipoprotein</keyword>
<dbReference type="InterPro" id="IPR029046">
    <property type="entry name" value="LolA/LolB/LppX"/>
</dbReference>
<evidence type="ECO:0000256" key="5">
    <source>
        <dbReference type="ARBA" id="ARBA00022448"/>
    </source>
</evidence>
<dbReference type="SUPFAM" id="SSF89392">
    <property type="entry name" value="Prokaryotic lipoproteins and lipoprotein localization factors"/>
    <property type="match status" value="1"/>
</dbReference>
<name>A0A7R7FTH3_9BACT</name>
<feature type="signal peptide" evidence="13">
    <location>
        <begin position="1"/>
        <end position="25"/>
    </location>
</feature>
<keyword evidence="5" id="KW-0813">Transport</keyword>
<evidence type="ECO:0000256" key="6">
    <source>
        <dbReference type="ARBA" id="ARBA00022729"/>
    </source>
</evidence>
<keyword evidence="8" id="KW-0472">Membrane</keyword>
<evidence type="ECO:0000313" key="14">
    <source>
        <dbReference type="EMBL" id="BCO11392.1"/>
    </source>
</evidence>
<dbReference type="GO" id="GO:0015031">
    <property type="term" value="P:protein transport"/>
    <property type="evidence" value="ECO:0007669"/>
    <property type="project" value="UniProtKB-KW"/>
</dbReference>
<evidence type="ECO:0000256" key="13">
    <source>
        <dbReference type="SAM" id="SignalP"/>
    </source>
</evidence>
<comment type="similarity">
    <text evidence="2">Belongs to the LolB family.</text>
</comment>
<gene>
    <name evidence="14" type="ORF">GEOBRER4_n2150</name>
</gene>